<protein>
    <recommendedName>
        <fullName evidence="3">Serine acetyltransferase</fullName>
    </recommendedName>
</protein>
<name>A0A4V2JSM6_9ACTN</name>
<keyword evidence="2" id="KW-1185">Reference proteome</keyword>
<comment type="caution">
    <text evidence="1">The sequence shown here is derived from an EMBL/GenBank/DDBJ whole genome shotgun (WGS) entry which is preliminary data.</text>
</comment>
<proteinExistence type="predicted"/>
<dbReference type="SUPFAM" id="SSF51161">
    <property type="entry name" value="Trimeric LpxA-like enzymes"/>
    <property type="match status" value="1"/>
</dbReference>
<dbReference type="EMBL" id="SDMQ01000003">
    <property type="protein sequence ID" value="TBT86698.1"/>
    <property type="molecule type" value="Genomic_DNA"/>
</dbReference>
<dbReference type="InterPro" id="IPR011004">
    <property type="entry name" value="Trimer_LpxA-like_sf"/>
</dbReference>
<sequence length="29" mass="2733">MGDGVLLGAGAKVIGPIRVGADSRVGPVA</sequence>
<dbReference type="Proteomes" id="UP000292373">
    <property type="component" value="Unassembled WGS sequence"/>
</dbReference>
<gene>
    <name evidence="1" type="ORF">ET989_04580</name>
</gene>
<reference evidence="1 2" key="1">
    <citation type="submission" date="2019-01" db="EMBL/GenBank/DDBJ databases">
        <title>Lactibacter flavus gen. nov., sp. nov., a novel bacterium of the family Propionibacteriaceae isolated from raw milk and dairy products.</title>
        <authorList>
            <person name="Huptas C."/>
            <person name="Wenning M."/>
            <person name="Breitenwieser F."/>
            <person name="Doll E."/>
            <person name="Von Neubeck M."/>
            <person name="Busse H.-J."/>
            <person name="Scherer S."/>
        </authorList>
    </citation>
    <scope>NUCLEOTIDE SEQUENCE [LARGE SCALE GENOMIC DNA]</scope>
    <source>
        <strain evidence="1 2">KCTC 33808</strain>
    </source>
</reference>
<dbReference type="AlphaFoldDB" id="A0A4V2JSM6"/>
<accession>A0A4V2JSM6</accession>
<evidence type="ECO:0000313" key="1">
    <source>
        <dbReference type="EMBL" id="TBT86698.1"/>
    </source>
</evidence>
<evidence type="ECO:0000313" key="2">
    <source>
        <dbReference type="Proteomes" id="UP000292373"/>
    </source>
</evidence>
<evidence type="ECO:0008006" key="3">
    <source>
        <dbReference type="Google" id="ProtNLM"/>
    </source>
</evidence>
<organism evidence="1 2">
    <name type="scientific">Propioniciclava sinopodophylli</name>
    <dbReference type="NCBI Taxonomy" id="1837344"/>
    <lineage>
        <taxon>Bacteria</taxon>
        <taxon>Bacillati</taxon>
        <taxon>Actinomycetota</taxon>
        <taxon>Actinomycetes</taxon>
        <taxon>Propionibacteriales</taxon>
        <taxon>Propionibacteriaceae</taxon>
        <taxon>Propioniciclava</taxon>
    </lineage>
</organism>